<feature type="compositionally biased region" description="Acidic residues" evidence="1">
    <location>
        <begin position="236"/>
        <end position="245"/>
    </location>
</feature>
<dbReference type="RefSeq" id="WP_146159615.1">
    <property type="nucleotide sequence ID" value="NZ_PVZC01000011.1"/>
</dbReference>
<evidence type="ECO:0000256" key="1">
    <source>
        <dbReference type="SAM" id="MobiDB-lite"/>
    </source>
</evidence>
<feature type="compositionally biased region" description="Acidic residues" evidence="1">
    <location>
        <begin position="185"/>
        <end position="220"/>
    </location>
</feature>
<evidence type="ECO:0000256" key="2">
    <source>
        <dbReference type="SAM" id="Phobius"/>
    </source>
</evidence>
<sequence>MRMKRLIALPAAMTIAGTGFALMAPAAAADEIQTYSESVPVTCTLDGEAWDEAGDLNVVLGVPESAETGTDLEVYIQELESTFGVWPDQPIAAGDASVTVDLVVGGAAATQDSLTLTGTNPEETAPGGTLEWGDITGSMPLTRPGDLTFGIGSVTVDVQQDRGPSVTVCTPDSSPAIATVTVTGDDQEPTPDPSDPGEEPSPDPSEPGEEPTPEPSESEDPSATPSASPSAPAMPDETDDDEAGDGEGALPVTGAQLSGLVAAGAIAIGGGVAAMVVARKRRASAVTDDQV</sequence>
<feature type="transmembrane region" description="Helical" evidence="2">
    <location>
        <begin position="257"/>
        <end position="278"/>
    </location>
</feature>
<evidence type="ECO:0000313" key="4">
    <source>
        <dbReference type="EMBL" id="PRX92115.1"/>
    </source>
</evidence>
<comment type="caution">
    <text evidence="4">The sequence shown here is derived from an EMBL/GenBank/DDBJ whole genome shotgun (WGS) entry which is preliminary data.</text>
</comment>
<feature type="chain" id="PRO_5038391858" description="LPXTG-motif cell wall-anchored protein" evidence="3">
    <location>
        <begin position="22"/>
        <end position="291"/>
    </location>
</feature>
<dbReference type="EMBL" id="PVZC01000011">
    <property type="protein sequence ID" value="PRX92115.1"/>
    <property type="molecule type" value="Genomic_DNA"/>
</dbReference>
<keyword evidence="5" id="KW-1185">Reference proteome</keyword>
<accession>A0A2T0PT91</accession>
<organism evidence="4 5">
    <name type="scientific">Allonocardiopsis opalescens</name>
    <dbReference type="NCBI Taxonomy" id="1144618"/>
    <lineage>
        <taxon>Bacteria</taxon>
        <taxon>Bacillati</taxon>
        <taxon>Actinomycetota</taxon>
        <taxon>Actinomycetes</taxon>
        <taxon>Streptosporangiales</taxon>
        <taxon>Allonocardiopsis</taxon>
    </lineage>
</organism>
<keyword evidence="2" id="KW-0472">Membrane</keyword>
<gene>
    <name evidence="4" type="ORF">CLV72_1113</name>
</gene>
<keyword evidence="3" id="KW-0732">Signal</keyword>
<feature type="signal peptide" evidence="3">
    <location>
        <begin position="1"/>
        <end position="21"/>
    </location>
</feature>
<evidence type="ECO:0008006" key="6">
    <source>
        <dbReference type="Google" id="ProtNLM"/>
    </source>
</evidence>
<reference evidence="4 5" key="1">
    <citation type="submission" date="2018-03" db="EMBL/GenBank/DDBJ databases">
        <title>Genomic Encyclopedia of Archaeal and Bacterial Type Strains, Phase II (KMG-II): from individual species to whole genera.</title>
        <authorList>
            <person name="Goeker M."/>
        </authorList>
    </citation>
    <scope>NUCLEOTIDE SEQUENCE [LARGE SCALE GENOMIC DNA]</scope>
    <source>
        <strain evidence="4 5">DSM 45601</strain>
    </source>
</reference>
<name>A0A2T0PT91_9ACTN</name>
<keyword evidence="2" id="KW-0812">Transmembrane</keyword>
<keyword evidence="2" id="KW-1133">Transmembrane helix</keyword>
<feature type="compositionally biased region" description="Low complexity" evidence="1">
    <location>
        <begin position="221"/>
        <end position="233"/>
    </location>
</feature>
<protein>
    <recommendedName>
        <fullName evidence="6">LPXTG-motif cell wall-anchored protein</fullName>
    </recommendedName>
</protein>
<evidence type="ECO:0000313" key="5">
    <source>
        <dbReference type="Proteomes" id="UP000237846"/>
    </source>
</evidence>
<feature type="region of interest" description="Disordered" evidence="1">
    <location>
        <begin position="162"/>
        <end position="252"/>
    </location>
</feature>
<proteinExistence type="predicted"/>
<dbReference type="Proteomes" id="UP000237846">
    <property type="component" value="Unassembled WGS sequence"/>
</dbReference>
<evidence type="ECO:0000256" key="3">
    <source>
        <dbReference type="SAM" id="SignalP"/>
    </source>
</evidence>
<dbReference type="AlphaFoldDB" id="A0A2T0PT91"/>